<evidence type="ECO:0000256" key="5">
    <source>
        <dbReference type="ARBA" id="ARBA00022842"/>
    </source>
</evidence>
<keyword evidence="4" id="KW-0479">Metal-binding</keyword>
<dbReference type="RefSeq" id="WP_147926804.1">
    <property type="nucleotide sequence ID" value="NZ_VKAC01000007.1"/>
</dbReference>
<keyword evidence="3 6" id="KW-0808">Transferase</keyword>
<dbReference type="PANTHER" id="PTHR12001">
    <property type="entry name" value="GERANYLGERANYL PYROPHOSPHATE SYNTHASE"/>
    <property type="match status" value="1"/>
</dbReference>
<evidence type="ECO:0000256" key="6">
    <source>
        <dbReference type="RuleBase" id="RU004466"/>
    </source>
</evidence>
<dbReference type="SUPFAM" id="SSF48576">
    <property type="entry name" value="Terpenoid synthases"/>
    <property type="match status" value="1"/>
</dbReference>
<dbReference type="PANTHER" id="PTHR12001:SF85">
    <property type="entry name" value="SHORT CHAIN ISOPRENYL DIPHOSPHATE SYNTHASE"/>
    <property type="match status" value="1"/>
</dbReference>
<dbReference type="Gene3D" id="1.10.600.10">
    <property type="entry name" value="Farnesyl Diphosphate Synthase"/>
    <property type="match status" value="1"/>
</dbReference>
<evidence type="ECO:0000256" key="7">
    <source>
        <dbReference type="SAM" id="MobiDB-lite"/>
    </source>
</evidence>
<protein>
    <submittedName>
        <fullName evidence="8">Polyprenyl synthetase family protein</fullName>
    </submittedName>
</protein>
<accession>A0A5C8ZEZ3</accession>
<dbReference type="GO" id="GO:0004659">
    <property type="term" value="F:prenyltransferase activity"/>
    <property type="evidence" value="ECO:0007669"/>
    <property type="project" value="InterPro"/>
</dbReference>
<evidence type="ECO:0000256" key="3">
    <source>
        <dbReference type="ARBA" id="ARBA00022679"/>
    </source>
</evidence>
<dbReference type="InterPro" id="IPR033749">
    <property type="entry name" value="Polyprenyl_synt_CS"/>
</dbReference>
<dbReference type="CDD" id="cd00685">
    <property type="entry name" value="Trans_IPPS_HT"/>
    <property type="match status" value="1"/>
</dbReference>
<dbReference type="PROSITE" id="PS00444">
    <property type="entry name" value="POLYPRENYL_SYNTHASE_2"/>
    <property type="match status" value="1"/>
</dbReference>
<sequence>MSPAHVLDADDLRARVQTELDAVLAGQAAVLADVSDDCDALIAAVARLVAGGKRLRPAFCWWGWRGAGGDPSDRSAGDAVVRVATALELFQAAALIHDDVMDASDTRRGMPATHRYFAGLHAERRWDGDGDRFGDAGAILSGDLCLAWSDEVFRSADIAADRRRQAELVFDRMRTQLMGGQYLDMLAQAAPLRRIAAAAVRGGSGSSGSAAPAPRRDSDDDGGSGSDEAALRRAEADALLERARRVICFKSAKYSVEHPLLVGAALGGAPQELSEAYSAYGLALGEAFQLRDDVLGVFGDPAQTGKPAGDDLREGKRTVLVACALGAASASQADLLHRHLGDPHLDADGVGALRRVMVDTGALARVEEMIEDGVRRAREALAGAPVAPQAREALEALVVAATARAA</sequence>
<keyword evidence="9" id="KW-1185">Reference proteome</keyword>
<reference evidence="8 9" key="1">
    <citation type="submission" date="2019-07" db="EMBL/GenBank/DDBJ databases">
        <title>Quadrisphaera sp. strain DD2A genome sequencing and assembly.</title>
        <authorList>
            <person name="Kim I."/>
        </authorList>
    </citation>
    <scope>NUCLEOTIDE SEQUENCE [LARGE SCALE GENOMIC DNA]</scope>
    <source>
        <strain evidence="8 9">DD2A</strain>
    </source>
</reference>
<dbReference type="InterPro" id="IPR008949">
    <property type="entry name" value="Isoprenoid_synthase_dom_sf"/>
</dbReference>
<dbReference type="OrthoDB" id="4497239at2"/>
<dbReference type="GO" id="GO:0046872">
    <property type="term" value="F:metal ion binding"/>
    <property type="evidence" value="ECO:0007669"/>
    <property type="project" value="UniProtKB-KW"/>
</dbReference>
<dbReference type="Proteomes" id="UP000321234">
    <property type="component" value="Unassembled WGS sequence"/>
</dbReference>
<dbReference type="EMBL" id="VKAC01000007">
    <property type="protein sequence ID" value="TXR55748.1"/>
    <property type="molecule type" value="Genomic_DNA"/>
</dbReference>
<comment type="cofactor">
    <cofactor evidence="1">
        <name>Mg(2+)</name>
        <dbReference type="ChEBI" id="CHEBI:18420"/>
    </cofactor>
</comment>
<evidence type="ECO:0000256" key="4">
    <source>
        <dbReference type="ARBA" id="ARBA00022723"/>
    </source>
</evidence>
<evidence type="ECO:0000313" key="9">
    <source>
        <dbReference type="Proteomes" id="UP000321234"/>
    </source>
</evidence>
<dbReference type="InterPro" id="IPR000092">
    <property type="entry name" value="Polyprenyl_synt"/>
</dbReference>
<feature type="region of interest" description="Disordered" evidence="7">
    <location>
        <begin position="202"/>
        <end position="230"/>
    </location>
</feature>
<dbReference type="AlphaFoldDB" id="A0A5C8ZEZ3"/>
<keyword evidence="5" id="KW-0460">Magnesium</keyword>
<organism evidence="8 9">
    <name type="scientific">Quadrisphaera setariae</name>
    <dbReference type="NCBI Taxonomy" id="2593304"/>
    <lineage>
        <taxon>Bacteria</taxon>
        <taxon>Bacillati</taxon>
        <taxon>Actinomycetota</taxon>
        <taxon>Actinomycetes</taxon>
        <taxon>Kineosporiales</taxon>
        <taxon>Kineosporiaceae</taxon>
        <taxon>Quadrisphaera</taxon>
    </lineage>
</organism>
<dbReference type="Pfam" id="PF00348">
    <property type="entry name" value="polyprenyl_synt"/>
    <property type="match status" value="2"/>
</dbReference>
<gene>
    <name evidence="8" type="ORF">FMM08_13045</name>
</gene>
<dbReference type="GO" id="GO:0008299">
    <property type="term" value="P:isoprenoid biosynthetic process"/>
    <property type="evidence" value="ECO:0007669"/>
    <property type="project" value="InterPro"/>
</dbReference>
<dbReference type="PROSITE" id="PS00723">
    <property type="entry name" value="POLYPRENYL_SYNTHASE_1"/>
    <property type="match status" value="1"/>
</dbReference>
<proteinExistence type="inferred from homology"/>
<feature type="compositionally biased region" description="Low complexity" evidence="7">
    <location>
        <begin position="202"/>
        <end position="213"/>
    </location>
</feature>
<comment type="similarity">
    <text evidence="2 6">Belongs to the FPP/GGPP synthase family.</text>
</comment>
<evidence type="ECO:0000313" key="8">
    <source>
        <dbReference type="EMBL" id="TXR55748.1"/>
    </source>
</evidence>
<evidence type="ECO:0000256" key="1">
    <source>
        <dbReference type="ARBA" id="ARBA00001946"/>
    </source>
</evidence>
<evidence type="ECO:0000256" key="2">
    <source>
        <dbReference type="ARBA" id="ARBA00006706"/>
    </source>
</evidence>
<name>A0A5C8ZEZ3_9ACTN</name>
<comment type="caution">
    <text evidence="8">The sequence shown here is derived from an EMBL/GenBank/DDBJ whole genome shotgun (WGS) entry which is preliminary data.</text>
</comment>